<evidence type="ECO:0000259" key="7">
    <source>
        <dbReference type="Pfam" id="PF17827"/>
    </source>
</evidence>
<feature type="binding site" evidence="5">
    <location>
        <position position="202"/>
    </location>
    <ligand>
        <name>S-adenosyl-L-methionine</name>
        <dbReference type="ChEBI" id="CHEBI:59789"/>
    </ligand>
</feature>
<organism evidence="8 9">
    <name type="scientific">Volucribacter psittacicida</name>
    <dbReference type="NCBI Taxonomy" id="203482"/>
    <lineage>
        <taxon>Bacteria</taxon>
        <taxon>Pseudomonadati</taxon>
        <taxon>Pseudomonadota</taxon>
        <taxon>Gammaproteobacteria</taxon>
        <taxon>Pasteurellales</taxon>
        <taxon>Pasteurellaceae</taxon>
        <taxon>Volucribacter</taxon>
    </lineage>
</organism>
<sequence>MTYAQWLVQAIGQLEQASFMESAKLDTHLLLEKVTGKNRAYQFAFADTLLSEKQQQELTCLLQRRLEGEPMAYILGEKEFWSLPLWVSPYTLIPRPDTECLVESAVGLVNVFLAPLLTEKRLRILDLGTGTGAIALALAAELTPWASKQGIELEIYAVDVVEQAVALAQQNAQRHHLKIKVIQSHWFAQLDPNDKFDLIVSNPPYIDARDEHLQQGDVRFEPRSALVAEQQGLADLHWIVHQAPHFLRPQGWLILEHGWQQAEKVRSFFDKNNWQQVETRQDYGQRDRITLACLNP</sequence>
<evidence type="ECO:0000259" key="6">
    <source>
        <dbReference type="Pfam" id="PF13847"/>
    </source>
</evidence>
<evidence type="ECO:0000313" key="8">
    <source>
        <dbReference type="EMBL" id="TCK01965.1"/>
    </source>
</evidence>
<dbReference type="FunFam" id="3.40.50.150:FF:000053">
    <property type="entry name" value="Release factor glutamine methyltransferase"/>
    <property type="match status" value="1"/>
</dbReference>
<protein>
    <recommendedName>
        <fullName evidence="5">Release factor glutamine methyltransferase</fullName>
        <shortName evidence="5">RF MTase</shortName>
        <ecNumber evidence="5">2.1.1.297</ecNumber>
    </recommendedName>
    <alternativeName>
        <fullName evidence="5">N5-glutamine methyltransferase PrmC</fullName>
    </alternativeName>
    <alternativeName>
        <fullName evidence="5">Protein-(glutamine-N5) MTase PrmC</fullName>
    </alternativeName>
    <alternativeName>
        <fullName evidence="5">Protein-glutamine N-methyltransferase PrmC</fullName>
    </alternativeName>
</protein>
<dbReference type="CDD" id="cd02440">
    <property type="entry name" value="AdoMet_MTases"/>
    <property type="match status" value="1"/>
</dbReference>
<dbReference type="InterPro" id="IPR002052">
    <property type="entry name" value="DNA_methylase_N6_adenine_CS"/>
</dbReference>
<feature type="domain" description="Release factor glutamine methyltransferase N-terminal" evidence="7">
    <location>
        <begin position="5"/>
        <end position="76"/>
    </location>
</feature>
<dbReference type="InterPro" id="IPR004556">
    <property type="entry name" value="HemK-like"/>
</dbReference>
<dbReference type="Proteomes" id="UP000294702">
    <property type="component" value="Unassembled WGS sequence"/>
</dbReference>
<dbReference type="OrthoDB" id="9800643at2"/>
<dbReference type="Pfam" id="PF17827">
    <property type="entry name" value="PrmC_N"/>
    <property type="match status" value="1"/>
</dbReference>
<dbReference type="GO" id="GO:0102559">
    <property type="term" value="F:peptide chain release factor N(5)-glutamine methyltransferase activity"/>
    <property type="evidence" value="ECO:0007669"/>
    <property type="project" value="UniProtKB-EC"/>
</dbReference>
<dbReference type="HAMAP" id="MF_02126">
    <property type="entry name" value="RF_methyltr_PrmC"/>
    <property type="match status" value="1"/>
</dbReference>
<dbReference type="InterPro" id="IPR040758">
    <property type="entry name" value="PrmC_N"/>
</dbReference>
<evidence type="ECO:0000256" key="1">
    <source>
        <dbReference type="ARBA" id="ARBA00022603"/>
    </source>
</evidence>
<dbReference type="RefSeq" id="WP_132689003.1">
    <property type="nucleotide sequence ID" value="NZ_SMFT01000001.1"/>
</dbReference>
<feature type="domain" description="Methyltransferase" evidence="6">
    <location>
        <begin position="120"/>
        <end position="275"/>
    </location>
</feature>
<comment type="caution">
    <text evidence="8">The sequence shown here is derived from an EMBL/GenBank/DDBJ whole genome shotgun (WGS) entry which is preliminary data.</text>
</comment>
<evidence type="ECO:0000256" key="4">
    <source>
        <dbReference type="ARBA" id="ARBA00048391"/>
    </source>
</evidence>
<dbReference type="Pfam" id="PF13847">
    <property type="entry name" value="Methyltransf_31"/>
    <property type="match status" value="1"/>
</dbReference>
<evidence type="ECO:0000256" key="3">
    <source>
        <dbReference type="ARBA" id="ARBA00022691"/>
    </source>
</evidence>
<keyword evidence="9" id="KW-1185">Reference proteome</keyword>
<reference evidence="8 9" key="1">
    <citation type="submission" date="2019-03" db="EMBL/GenBank/DDBJ databases">
        <title>Genomic Encyclopedia of Type Strains, Phase IV (KMG-IV): sequencing the most valuable type-strain genomes for metagenomic binning, comparative biology and taxonomic classification.</title>
        <authorList>
            <person name="Goeker M."/>
        </authorList>
    </citation>
    <scope>NUCLEOTIDE SEQUENCE [LARGE SCALE GENOMIC DNA]</scope>
    <source>
        <strain evidence="8 9">DSM 15534</strain>
    </source>
</reference>
<dbReference type="GO" id="GO:0032259">
    <property type="term" value="P:methylation"/>
    <property type="evidence" value="ECO:0007669"/>
    <property type="project" value="UniProtKB-KW"/>
</dbReference>
<gene>
    <name evidence="5" type="primary">prmC</name>
    <name evidence="8" type="ORF">EV694_0611</name>
</gene>
<dbReference type="PANTHER" id="PTHR18895">
    <property type="entry name" value="HEMK METHYLTRANSFERASE"/>
    <property type="match status" value="1"/>
</dbReference>
<feature type="binding site" evidence="5">
    <location>
        <position position="186"/>
    </location>
    <ligand>
        <name>S-adenosyl-L-methionine</name>
        <dbReference type="ChEBI" id="CHEBI:59789"/>
    </ligand>
</feature>
<comment type="catalytic activity">
    <reaction evidence="4 5">
        <text>L-glutaminyl-[peptide chain release factor] + S-adenosyl-L-methionine = N(5)-methyl-L-glutaminyl-[peptide chain release factor] + S-adenosyl-L-homocysteine + H(+)</text>
        <dbReference type="Rhea" id="RHEA:42896"/>
        <dbReference type="Rhea" id="RHEA-COMP:10271"/>
        <dbReference type="Rhea" id="RHEA-COMP:10272"/>
        <dbReference type="ChEBI" id="CHEBI:15378"/>
        <dbReference type="ChEBI" id="CHEBI:30011"/>
        <dbReference type="ChEBI" id="CHEBI:57856"/>
        <dbReference type="ChEBI" id="CHEBI:59789"/>
        <dbReference type="ChEBI" id="CHEBI:61891"/>
        <dbReference type="EC" id="2.1.1.297"/>
    </reaction>
</comment>
<dbReference type="AlphaFoldDB" id="A0A4R1G635"/>
<accession>A0A4R1G635</accession>
<feature type="binding site" evidence="5">
    <location>
        <begin position="202"/>
        <end position="205"/>
    </location>
    <ligand>
        <name>substrate</name>
    </ligand>
</feature>
<keyword evidence="2 5" id="KW-0808">Transferase</keyword>
<dbReference type="InterPro" id="IPR025714">
    <property type="entry name" value="Methyltranfer_dom"/>
</dbReference>
<name>A0A4R1G635_9PAST</name>
<evidence type="ECO:0000256" key="2">
    <source>
        <dbReference type="ARBA" id="ARBA00022679"/>
    </source>
</evidence>
<feature type="binding site" evidence="5">
    <location>
        <position position="159"/>
    </location>
    <ligand>
        <name>S-adenosyl-L-methionine</name>
        <dbReference type="ChEBI" id="CHEBI:59789"/>
    </ligand>
</feature>
<dbReference type="InterPro" id="IPR029063">
    <property type="entry name" value="SAM-dependent_MTases_sf"/>
</dbReference>
<feature type="binding site" evidence="5">
    <location>
        <begin position="128"/>
        <end position="132"/>
    </location>
    <ligand>
        <name>S-adenosyl-L-methionine</name>
        <dbReference type="ChEBI" id="CHEBI:59789"/>
    </ligand>
</feature>
<proteinExistence type="inferred from homology"/>
<dbReference type="InterPro" id="IPR050320">
    <property type="entry name" value="N5-glutamine_MTase"/>
</dbReference>
<dbReference type="Gene3D" id="3.40.50.150">
    <property type="entry name" value="Vaccinia Virus protein VP39"/>
    <property type="match status" value="1"/>
</dbReference>
<dbReference type="InterPro" id="IPR019874">
    <property type="entry name" value="RF_methyltr_PrmC"/>
</dbReference>
<dbReference type="FunFam" id="1.10.8.10:FF:000032">
    <property type="entry name" value="Release factor glutamine methyltransferase"/>
    <property type="match status" value="1"/>
</dbReference>
<dbReference type="Gene3D" id="1.10.8.10">
    <property type="entry name" value="DNA helicase RuvA subunit, C-terminal domain"/>
    <property type="match status" value="1"/>
</dbReference>
<keyword evidence="1 5" id="KW-0489">Methyltransferase</keyword>
<comment type="similarity">
    <text evidence="5">Belongs to the protein N5-glutamine methyltransferase family. PrmC subfamily.</text>
</comment>
<dbReference type="SUPFAM" id="SSF53335">
    <property type="entry name" value="S-adenosyl-L-methionine-dependent methyltransferases"/>
    <property type="match status" value="1"/>
</dbReference>
<dbReference type="GO" id="GO:0003676">
    <property type="term" value="F:nucleic acid binding"/>
    <property type="evidence" value="ECO:0007669"/>
    <property type="project" value="InterPro"/>
</dbReference>
<dbReference type="PROSITE" id="PS00092">
    <property type="entry name" value="N6_MTASE"/>
    <property type="match status" value="1"/>
</dbReference>
<evidence type="ECO:0000313" key="9">
    <source>
        <dbReference type="Proteomes" id="UP000294702"/>
    </source>
</evidence>
<comment type="function">
    <text evidence="5">Methylates the class 1 translation termination release factors RF1/PrfA and RF2/PrfB on the glutamine residue of the universally conserved GGQ motif.</text>
</comment>
<keyword evidence="3 5" id="KW-0949">S-adenosyl-L-methionine</keyword>
<dbReference type="PANTHER" id="PTHR18895:SF74">
    <property type="entry name" value="MTRF1L RELEASE FACTOR GLUTAMINE METHYLTRANSFERASE"/>
    <property type="match status" value="1"/>
</dbReference>
<dbReference type="NCBIfam" id="TIGR00536">
    <property type="entry name" value="hemK_fam"/>
    <property type="match status" value="1"/>
</dbReference>
<dbReference type="NCBIfam" id="TIGR03534">
    <property type="entry name" value="RF_mod_PrmC"/>
    <property type="match status" value="1"/>
</dbReference>
<dbReference type="EMBL" id="SMFT01000001">
    <property type="protein sequence ID" value="TCK01965.1"/>
    <property type="molecule type" value="Genomic_DNA"/>
</dbReference>
<dbReference type="EC" id="2.1.1.297" evidence="5"/>
<evidence type="ECO:0000256" key="5">
    <source>
        <dbReference type="HAMAP-Rule" id="MF_02126"/>
    </source>
</evidence>